<reference evidence="1" key="1">
    <citation type="journal article" date="2022" name="bioRxiv">
        <title>Population genetic analysis of Ophidiomyces ophidiicola, the causative agent of snake fungal disease, indicates recent introductions to the USA.</title>
        <authorList>
            <person name="Ladner J.T."/>
            <person name="Palmer J.M."/>
            <person name="Ettinger C.L."/>
            <person name="Stajich J.E."/>
            <person name="Farrell T.M."/>
            <person name="Glorioso B.M."/>
            <person name="Lawson B."/>
            <person name="Price S.J."/>
            <person name="Stengle A.G."/>
            <person name="Grear D.A."/>
            <person name="Lorch J.M."/>
        </authorList>
    </citation>
    <scope>NUCLEOTIDE SEQUENCE</scope>
    <source>
        <strain evidence="1">NWHC 24266-5</strain>
    </source>
</reference>
<sequence length="90" mass="10142">MPTQLDRVMNSKNLLLAFAGLVAAAATWAIMGNELFPPERDPAGNPESWTLDEIKRWLRVRNLLPSDNLEYGDLLDRVKANMRPCGAQYI</sequence>
<organism evidence="1">
    <name type="scientific">Ophidiomyces ophidiicola</name>
    <dbReference type="NCBI Taxonomy" id="1387563"/>
    <lineage>
        <taxon>Eukaryota</taxon>
        <taxon>Fungi</taxon>
        <taxon>Dikarya</taxon>
        <taxon>Ascomycota</taxon>
        <taxon>Pezizomycotina</taxon>
        <taxon>Eurotiomycetes</taxon>
        <taxon>Eurotiomycetidae</taxon>
        <taxon>Onygenales</taxon>
        <taxon>Onygenaceae</taxon>
        <taxon>Ophidiomyces</taxon>
    </lineage>
</organism>
<dbReference type="EMBL" id="JALBCA010000058">
    <property type="protein sequence ID" value="KAI2385479.1"/>
    <property type="molecule type" value="Genomic_DNA"/>
</dbReference>
<name>A0ACB8UUK5_9EURO</name>
<protein>
    <submittedName>
        <fullName evidence="1">Uncharacterized protein</fullName>
    </submittedName>
</protein>
<proteinExistence type="predicted"/>
<accession>A0ACB8UUK5</accession>
<gene>
    <name evidence="1" type="ORF">LOY88_004097</name>
</gene>
<evidence type="ECO:0000313" key="1">
    <source>
        <dbReference type="EMBL" id="KAI2385479.1"/>
    </source>
</evidence>
<comment type="caution">
    <text evidence="1">The sequence shown here is derived from an EMBL/GenBank/DDBJ whole genome shotgun (WGS) entry which is preliminary data.</text>
</comment>